<name>A0ABP5ZEZ1_9ACTN</name>
<organism evidence="3 4">
    <name type="scientific">Streptomyces gobitricini</name>
    <dbReference type="NCBI Taxonomy" id="68211"/>
    <lineage>
        <taxon>Bacteria</taxon>
        <taxon>Bacillati</taxon>
        <taxon>Actinomycetota</taxon>
        <taxon>Actinomycetes</taxon>
        <taxon>Kitasatosporales</taxon>
        <taxon>Streptomycetaceae</taxon>
        <taxon>Streptomyces</taxon>
    </lineage>
</organism>
<dbReference type="EMBL" id="BAAASR010000018">
    <property type="protein sequence ID" value="GAA2497743.1"/>
    <property type="molecule type" value="Genomic_DNA"/>
</dbReference>
<evidence type="ECO:0008006" key="5">
    <source>
        <dbReference type="Google" id="ProtNLM"/>
    </source>
</evidence>
<evidence type="ECO:0000313" key="4">
    <source>
        <dbReference type="Proteomes" id="UP001499942"/>
    </source>
</evidence>
<sequence length="97" mass="10221">MEREPEGRIIEWIERGLTSDDPELAARMDTLNAQFSGSGEDRGGDAAPAKPKRSRRARATLIVVVIALVGLLLTAVLNASSNETPAPPSGLTPAVSL</sequence>
<comment type="caution">
    <text evidence="3">The sequence shown here is derived from an EMBL/GenBank/DDBJ whole genome shotgun (WGS) entry which is preliminary data.</text>
</comment>
<evidence type="ECO:0000256" key="1">
    <source>
        <dbReference type="SAM" id="MobiDB-lite"/>
    </source>
</evidence>
<dbReference type="Pfam" id="PF11239">
    <property type="entry name" value="DUF3040"/>
    <property type="match status" value="1"/>
</dbReference>
<evidence type="ECO:0000313" key="3">
    <source>
        <dbReference type="EMBL" id="GAA2497743.1"/>
    </source>
</evidence>
<accession>A0ABP5ZEZ1</accession>
<keyword evidence="4" id="KW-1185">Reference proteome</keyword>
<reference evidence="4" key="1">
    <citation type="journal article" date="2019" name="Int. J. Syst. Evol. Microbiol.">
        <title>The Global Catalogue of Microorganisms (GCM) 10K type strain sequencing project: providing services to taxonomists for standard genome sequencing and annotation.</title>
        <authorList>
            <consortium name="The Broad Institute Genomics Platform"/>
            <consortium name="The Broad Institute Genome Sequencing Center for Infectious Disease"/>
            <person name="Wu L."/>
            <person name="Ma J."/>
        </authorList>
    </citation>
    <scope>NUCLEOTIDE SEQUENCE [LARGE SCALE GENOMIC DNA]</scope>
    <source>
        <strain evidence="4">JCM 5062</strain>
    </source>
</reference>
<evidence type="ECO:0000256" key="2">
    <source>
        <dbReference type="SAM" id="Phobius"/>
    </source>
</evidence>
<dbReference type="Proteomes" id="UP001499942">
    <property type="component" value="Unassembled WGS sequence"/>
</dbReference>
<proteinExistence type="predicted"/>
<feature type="transmembrane region" description="Helical" evidence="2">
    <location>
        <begin position="59"/>
        <end position="79"/>
    </location>
</feature>
<keyword evidence="2" id="KW-1133">Transmembrane helix</keyword>
<gene>
    <name evidence="3" type="ORF">GCM10010393_32350</name>
</gene>
<keyword evidence="2" id="KW-0812">Transmembrane</keyword>
<protein>
    <recommendedName>
        <fullName evidence="5">DUF3040 domain-containing protein</fullName>
    </recommendedName>
</protein>
<dbReference type="RefSeq" id="WP_344361541.1">
    <property type="nucleotide sequence ID" value="NZ_BAAASR010000018.1"/>
</dbReference>
<dbReference type="InterPro" id="IPR021401">
    <property type="entry name" value="DUF3040"/>
</dbReference>
<feature type="region of interest" description="Disordered" evidence="1">
    <location>
        <begin position="32"/>
        <end position="55"/>
    </location>
</feature>
<keyword evidence="2" id="KW-0472">Membrane</keyword>